<evidence type="ECO:0000313" key="1">
    <source>
        <dbReference type="EMBL" id="CAK7340200.1"/>
    </source>
</evidence>
<proteinExistence type="predicted"/>
<evidence type="ECO:0000313" key="2">
    <source>
        <dbReference type="Proteomes" id="UP001314170"/>
    </source>
</evidence>
<name>A0AAV1RU15_9ROSI</name>
<gene>
    <name evidence="1" type="ORF">DCAF_LOCUS15281</name>
</gene>
<dbReference type="Proteomes" id="UP001314170">
    <property type="component" value="Unassembled WGS sequence"/>
</dbReference>
<dbReference type="AlphaFoldDB" id="A0AAV1RU15"/>
<protein>
    <submittedName>
        <fullName evidence="1">Uncharacterized protein</fullName>
    </submittedName>
</protein>
<accession>A0AAV1RU15</accession>
<organism evidence="1 2">
    <name type="scientific">Dovyalis caffra</name>
    <dbReference type="NCBI Taxonomy" id="77055"/>
    <lineage>
        <taxon>Eukaryota</taxon>
        <taxon>Viridiplantae</taxon>
        <taxon>Streptophyta</taxon>
        <taxon>Embryophyta</taxon>
        <taxon>Tracheophyta</taxon>
        <taxon>Spermatophyta</taxon>
        <taxon>Magnoliopsida</taxon>
        <taxon>eudicotyledons</taxon>
        <taxon>Gunneridae</taxon>
        <taxon>Pentapetalae</taxon>
        <taxon>rosids</taxon>
        <taxon>fabids</taxon>
        <taxon>Malpighiales</taxon>
        <taxon>Salicaceae</taxon>
        <taxon>Flacourtieae</taxon>
        <taxon>Dovyalis</taxon>
    </lineage>
</organism>
<reference evidence="1 2" key="1">
    <citation type="submission" date="2024-01" db="EMBL/GenBank/DDBJ databases">
        <authorList>
            <person name="Waweru B."/>
        </authorList>
    </citation>
    <scope>NUCLEOTIDE SEQUENCE [LARGE SCALE GENOMIC DNA]</scope>
</reference>
<dbReference type="EMBL" id="CAWUPB010001159">
    <property type="protein sequence ID" value="CAK7340200.1"/>
    <property type="molecule type" value="Genomic_DNA"/>
</dbReference>
<keyword evidence="2" id="KW-1185">Reference proteome</keyword>
<sequence>MPFILLSNFKSNDSDELSTVKRGSSSMPAKNVDLNLRSVKFSMKKFEEMSRLIFNFSLACLFYGSVESKYYCQQTSLSLPWTNLVEEEQLQRNQGNR</sequence>
<comment type="caution">
    <text evidence="1">The sequence shown here is derived from an EMBL/GenBank/DDBJ whole genome shotgun (WGS) entry which is preliminary data.</text>
</comment>